<name>W2ZX56_PHYNI</name>
<dbReference type="AlphaFoldDB" id="W2ZX56"/>
<organism evidence="2 3">
    <name type="scientific">Phytophthora nicotianae P10297</name>
    <dbReference type="NCBI Taxonomy" id="1317064"/>
    <lineage>
        <taxon>Eukaryota</taxon>
        <taxon>Sar</taxon>
        <taxon>Stramenopiles</taxon>
        <taxon>Oomycota</taxon>
        <taxon>Peronosporomycetes</taxon>
        <taxon>Peronosporales</taxon>
        <taxon>Peronosporaceae</taxon>
        <taxon>Phytophthora</taxon>
    </lineage>
</organism>
<dbReference type="GO" id="GO:0030026">
    <property type="term" value="P:intracellular manganese ion homeostasis"/>
    <property type="evidence" value="ECO:0007669"/>
    <property type="project" value="TreeGrafter"/>
</dbReference>
<dbReference type="PANTHER" id="PTHR12064">
    <property type="entry name" value="METAL TRANSPORTER CNNM"/>
    <property type="match status" value="1"/>
</dbReference>
<evidence type="ECO:0000256" key="1">
    <source>
        <dbReference type="ARBA" id="ARBA00022737"/>
    </source>
</evidence>
<keyword evidence="1" id="KW-0677">Repeat</keyword>
<dbReference type="GO" id="GO:0005737">
    <property type="term" value="C:cytoplasm"/>
    <property type="evidence" value="ECO:0007669"/>
    <property type="project" value="TreeGrafter"/>
</dbReference>
<evidence type="ECO:0000313" key="3">
    <source>
        <dbReference type="Proteomes" id="UP000018948"/>
    </source>
</evidence>
<gene>
    <name evidence="2" type="ORF">F442_03958</name>
</gene>
<protein>
    <recommendedName>
        <fullName evidence="4">CBS domain-containing protein</fullName>
    </recommendedName>
</protein>
<dbReference type="InterPro" id="IPR045095">
    <property type="entry name" value="ACDP"/>
</dbReference>
<accession>W2ZX56</accession>
<evidence type="ECO:0008006" key="4">
    <source>
        <dbReference type="Google" id="ProtNLM"/>
    </source>
</evidence>
<reference evidence="2 3" key="1">
    <citation type="submission" date="2013-11" db="EMBL/GenBank/DDBJ databases">
        <title>The Genome Sequence of Phytophthora parasitica P10297.</title>
        <authorList>
            <consortium name="The Broad Institute Genomics Platform"/>
            <person name="Russ C."/>
            <person name="Tyler B."/>
            <person name="Panabieres F."/>
            <person name="Shan W."/>
            <person name="Tripathy S."/>
            <person name="Grunwald N."/>
            <person name="Machado M."/>
            <person name="Johnson C.S."/>
            <person name="Walker B."/>
            <person name="Young S.K."/>
            <person name="Zeng Q."/>
            <person name="Gargeya S."/>
            <person name="Fitzgerald M."/>
            <person name="Haas B."/>
            <person name="Abouelleil A."/>
            <person name="Allen A.W."/>
            <person name="Alvarado L."/>
            <person name="Arachchi H.M."/>
            <person name="Berlin A.M."/>
            <person name="Chapman S.B."/>
            <person name="Gainer-Dewar J."/>
            <person name="Goldberg J."/>
            <person name="Griggs A."/>
            <person name="Gujja S."/>
            <person name="Hansen M."/>
            <person name="Howarth C."/>
            <person name="Imamovic A."/>
            <person name="Ireland A."/>
            <person name="Larimer J."/>
            <person name="McCowan C."/>
            <person name="Murphy C."/>
            <person name="Pearson M."/>
            <person name="Poon T.W."/>
            <person name="Priest M."/>
            <person name="Roberts A."/>
            <person name="Saif S."/>
            <person name="Shea T."/>
            <person name="Sisk P."/>
            <person name="Sykes S."/>
            <person name="Wortman J."/>
            <person name="Nusbaum C."/>
            <person name="Birren B."/>
        </authorList>
    </citation>
    <scope>NUCLEOTIDE SEQUENCE [LARGE SCALE GENOMIC DNA]</scope>
    <source>
        <strain evidence="2 3">P10297</strain>
    </source>
</reference>
<proteinExistence type="predicted"/>
<evidence type="ECO:0000313" key="2">
    <source>
        <dbReference type="EMBL" id="ETP50819.1"/>
    </source>
</evidence>
<dbReference type="PANTHER" id="PTHR12064:SF97">
    <property type="entry name" value="METAL TRANSPORTER CNNM-5"/>
    <property type="match status" value="1"/>
</dbReference>
<dbReference type="InterPro" id="IPR046342">
    <property type="entry name" value="CBS_dom_sf"/>
</dbReference>
<dbReference type="GO" id="GO:0010960">
    <property type="term" value="P:magnesium ion homeostasis"/>
    <property type="evidence" value="ECO:0007669"/>
    <property type="project" value="InterPro"/>
</dbReference>
<comment type="caution">
    <text evidence="2">The sequence shown here is derived from an EMBL/GenBank/DDBJ whole genome shotgun (WGS) entry which is preliminary data.</text>
</comment>
<sequence>MLNEFQKGRSHIALVTRETELVATCWRNNMPIPPHVAFEGIVTIEDVIEELIQEEIEDESDKYVHDIVDVWNTKSQQSRLQAVASKTFITKKLKMLADRARQRVRNRNQDAQTSIQVTIVSGSE</sequence>
<dbReference type="EMBL" id="ANIY01000933">
    <property type="protein sequence ID" value="ETP50819.1"/>
    <property type="molecule type" value="Genomic_DNA"/>
</dbReference>
<dbReference type="Gene3D" id="3.10.580.10">
    <property type="entry name" value="CBS-domain"/>
    <property type="match status" value="1"/>
</dbReference>
<dbReference type="Proteomes" id="UP000018948">
    <property type="component" value="Unassembled WGS sequence"/>
</dbReference>